<sequence length="199" mass="22264">MSVVPRPIRPERIAQLPPRERIIDAAQALFFEQGISRVTVDAIAALAGSTKMTLYRHFETKDVLVQEWLRLLTEQYSAVLDELSSQWPGQPVRQLLGFAEFIAADLASSGYRGCPFTNSLAELPDPLHPARRLIESHKQRQFQRLATLCKEADLPCPMDVAQELTLLMEGAQVVAQNKGMDEVGVRLMRIVSKRLGVTV</sequence>
<dbReference type="AlphaFoldDB" id="A0A6N1CG43"/>
<organism evidence="4 5">
    <name type="scientific">Pseudomonas bijieensis</name>
    <dbReference type="NCBI Taxonomy" id="2681983"/>
    <lineage>
        <taxon>Bacteria</taxon>
        <taxon>Pseudomonadati</taxon>
        <taxon>Pseudomonadota</taxon>
        <taxon>Gammaproteobacteria</taxon>
        <taxon>Pseudomonadales</taxon>
        <taxon>Pseudomonadaceae</taxon>
        <taxon>Pseudomonas</taxon>
    </lineage>
</organism>
<dbReference type="PANTHER" id="PTHR30055:SF200">
    <property type="entry name" value="HTH-TYPE TRANSCRIPTIONAL REPRESSOR BDCR"/>
    <property type="match status" value="1"/>
</dbReference>
<dbReference type="GO" id="GO:0000976">
    <property type="term" value="F:transcription cis-regulatory region binding"/>
    <property type="evidence" value="ECO:0007669"/>
    <property type="project" value="TreeGrafter"/>
</dbReference>
<accession>A0A6N1CG43</accession>
<evidence type="ECO:0000256" key="1">
    <source>
        <dbReference type="ARBA" id="ARBA00023125"/>
    </source>
</evidence>
<evidence type="ECO:0000313" key="5">
    <source>
        <dbReference type="Proteomes" id="UP000509545"/>
    </source>
</evidence>
<dbReference type="Pfam" id="PF00440">
    <property type="entry name" value="TetR_N"/>
    <property type="match status" value="1"/>
</dbReference>
<reference evidence="4 5" key="1">
    <citation type="submission" date="2020-02" db="EMBL/GenBank/DDBJ databases">
        <authorList>
            <person name="Liang J."/>
        </authorList>
    </citation>
    <scope>NUCLEOTIDE SEQUENCE [LARGE SCALE GENOMIC DNA]</scope>
    <source>
        <strain evidence="4 5">L22-9</strain>
    </source>
</reference>
<dbReference type="InterPro" id="IPR050109">
    <property type="entry name" value="HTH-type_TetR-like_transc_reg"/>
</dbReference>
<dbReference type="InterPro" id="IPR001647">
    <property type="entry name" value="HTH_TetR"/>
</dbReference>
<dbReference type="InterPro" id="IPR009057">
    <property type="entry name" value="Homeodomain-like_sf"/>
</dbReference>
<evidence type="ECO:0000256" key="2">
    <source>
        <dbReference type="PROSITE-ProRule" id="PRU00335"/>
    </source>
</evidence>
<dbReference type="PROSITE" id="PS50977">
    <property type="entry name" value="HTH_TETR_2"/>
    <property type="match status" value="1"/>
</dbReference>
<feature type="DNA-binding region" description="H-T-H motif" evidence="2">
    <location>
        <begin position="39"/>
        <end position="58"/>
    </location>
</feature>
<dbReference type="RefSeq" id="WP_411828780.1">
    <property type="nucleotide sequence ID" value="NZ_CP048810.1"/>
</dbReference>
<dbReference type="KEGG" id="pbz:GN234_00105"/>
<evidence type="ECO:0000313" key="4">
    <source>
        <dbReference type="EMBL" id="QKS80443.1"/>
    </source>
</evidence>
<dbReference type="InterPro" id="IPR036271">
    <property type="entry name" value="Tet_transcr_reg_TetR-rel_C_sf"/>
</dbReference>
<dbReference type="EMBL" id="CP048810">
    <property type="protein sequence ID" value="QKS80443.1"/>
    <property type="molecule type" value="Genomic_DNA"/>
</dbReference>
<dbReference type="Proteomes" id="UP000509545">
    <property type="component" value="Chromosome"/>
</dbReference>
<keyword evidence="5" id="KW-1185">Reference proteome</keyword>
<name>A0A6N1CG43_9PSED</name>
<proteinExistence type="predicted"/>
<dbReference type="PRINTS" id="PR00455">
    <property type="entry name" value="HTHTETR"/>
</dbReference>
<dbReference type="PANTHER" id="PTHR30055">
    <property type="entry name" value="HTH-TYPE TRANSCRIPTIONAL REGULATOR RUTR"/>
    <property type="match status" value="1"/>
</dbReference>
<dbReference type="SUPFAM" id="SSF48498">
    <property type="entry name" value="Tetracyclin repressor-like, C-terminal domain"/>
    <property type="match status" value="1"/>
</dbReference>
<protein>
    <submittedName>
        <fullName evidence="4">TetR/AcrR family transcriptional regulator</fullName>
    </submittedName>
</protein>
<feature type="domain" description="HTH tetR-type" evidence="3">
    <location>
        <begin position="16"/>
        <end position="76"/>
    </location>
</feature>
<gene>
    <name evidence="4" type="ORF">GN234_00105</name>
</gene>
<dbReference type="Gene3D" id="1.10.357.10">
    <property type="entry name" value="Tetracycline Repressor, domain 2"/>
    <property type="match status" value="1"/>
</dbReference>
<dbReference type="GO" id="GO:0003700">
    <property type="term" value="F:DNA-binding transcription factor activity"/>
    <property type="evidence" value="ECO:0007669"/>
    <property type="project" value="TreeGrafter"/>
</dbReference>
<keyword evidence="1 2" id="KW-0238">DNA-binding</keyword>
<dbReference type="SUPFAM" id="SSF46689">
    <property type="entry name" value="Homeodomain-like"/>
    <property type="match status" value="1"/>
</dbReference>
<evidence type="ECO:0000259" key="3">
    <source>
        <dbReference type="PROSITE" id="PS50977"/>
    </source>
</evidence>